<gene>
    <name evidence="4" type="ORF">KS419_04820</name>
</gene>
<keyword evidence="2" id="KW-0812">Transmembrane</keyword>
<keyword evidence="2" id="KW-1133">Transmembrane helix</keyword>
<keyword evidence="5" id="KW-1185">Reference proteome</keyword>
<reference evidence="4 5" key="1">
    <citation type="submission" date="2021-06" db="EMBL/GenBank/DDBJ databases">
        <title>Bacillus sp. RD4P76, an endophyte from a halophyte.</title>
        <authorList>
            <person name="Sun J.-Q."/>
        </authorList>
    </citation>
    <scope>NUCLEOTIDE SEQUENCE [LARGE SCALE GENOMIC DNA]</scope>
    <source>
        <strain evidence="4 5">CGMCC 1.15917</strain>
    </source>
</reference>
<evidence type="ECO:0000256" key="1">
    <source>
        <dbReference type="ARBA" id="ARBA00022612"/>
    </source>
</evidence>
<dbReference type="EMBL" id="JAHQCS010000057">
    <property type="protein sequence ID" value="MBU9711059.1"/>
    <property type="molecule type" value="Genomic_DNA"/>
</dbReference>
<dbReference type="InterPro" id="IPR010090">
    <property type="entry name" value="Phage_tape_meas"/>
</dbReference>
<evidence type="ECO:0000313" key="4">
    <source>
        <dbReference type="EMBL" id="MBU9711059.1"/>
    </source>
</evidence>
<evidence type="ECO:0000313" key="5">
    <source>
        <dbReference type="Proteomes" id="UP000784880"/>
    </source>
</evidence>
<keyword evidence="2" id="KW-0472">Membrane</keyword>
<sequence>MASAGRIIIDAILNKDGAEKGISELQKSLEGTSGKMKSAGKSLTKGVTVPLMGAGVMAGKFAIDQETAFAKVSTLLDESTTDYEQYKKKIREYSTDMGMAFGEYSEAVYQSISAGVEQGEAIEFAGKNAKLAKGGFTDITTAVDLTTTALNAYGLGIEDTDRIHDMLINTQNQGKTTVDELAASMGKVIPTAKANGVSMEQLSTGYAVLTKNGIATAEAGTYMNAMFGELGKSGTKTDKILRDKLGKSFSELQAEGMDTSEILLFLQGEAEESGLALSDLFGSAEAGRAALTMIGDGGEDFNKILSSMGDSAGSTEEAFNKMNDTTGEKMKQTWVQIQNTLAGIAEAFLPVFAQIIEVIGKVVEKFSSLSPTFQMVIVIVGAVAAAIGPLIWVVGSLIGAVSKILPLLPMVGKALAVLTGPIGIIIAAIGALIAIFVYLWNTNEDFRNAVIEIWDKIKEYFFIALNYIKDIVDKVISDVMEIVRDTLDKVRKFWDEHGESIMAIVNMFTEIVWHQIKMVLGLIVDIFKTVWPIIKNTVKIAWELIKTIIKTGIDLVLGIIDIAMKLLKGDWEGAWNAIKGLAETIMKNIINFFKNINLVQVGKDIIQGLINGISGMIGKVKDTVGNIASTVSNGIKGFFGISSPSKLMMEYGGDLGDGLDIGIGKKLKDLEKTSLDMAHAALPEMKTTTIDFIRYLDNHSSTDGTEETANKNIEVNVNAGTIIADRQGLKKLERMLRSIRIEEDNRLGVDSP</sequence>
<dbReference type="Proteomes" id="UP000784880">
    <property type="component" value="Unassembled WGS sequence"/>
</dbReference>
<dbReference type="PANTHER" id="PTHR37813">
    <property type="entry name" value="FELS-2 PROPHAGE PROTEIN"/>
    <property type="match status" value="1"/>
</dbReference>
<dbReference type="PANTHER" id="PTHR37813:SF1">
    <property type="entry name" value="FELS-2 PROPHAGE PROTEIN"/>
    <property type="match status" value="1"/>
</dbReference>
<dbReference type="NCBIfam" id="TIGR01760">
    <property type="entry name" value="tape_meas_TP901"/>
    <property type="match status" value="1"/>
</dbReference>
<dbReference type="RefSeq" id="WP_217064950.1">
    <property type="nucleotide sequence ID" value="NZ_JAHQCS010000057.1"/>
</dbReference>
<name>A0ABS6JBK3_9BACI</name>
<feature type="transmembrane region" description="Helical" evidence="2">
    <location>
        <begin position="414"/>
        <end position="440"/>
    </location>
</feature>
<evidence type="ECO:0000256" key="2">
    <source>
        <dbReference type="SAM" id="Phobius"/>
    </source>
</evidence>
<protein>
    <submittedName>
        <fullName evidence="4">Phage tail tape measure protein</fullName>
    </submittedName>
</protein>
<evidence type="ECO:0000259" key="3">
    <source>
        <dbReference type="Pfam" id="PF10145"/>
    </source>
</evidence>
<dbReference type="Pfam" id="PF10145">
    <property type="entry name" value="PhageMin_Tail"/>
    <property type="match status" value="1"/>
</dbReference>
<keyword evidence="1" id="KW-1188">Viral release from host cell</keyword>
<feature type="domain" description="Phage tail tape measure protein" evidence="3">
    <location>
        <begin position="88"/>
        <end position="282"/>
    </location>
</feature>
<accession>A0ABS6JBK3</accession>
<proteinExistence type="predicted"/>
<comment type="caution">
    <text evidence="4">The sequence shown here is derived from an EMBL/GenBank/DDBJ whole genome shotgun (WGS) entry which is preliminary data.</text>
</comment>
<feature type="transmembrane region" description="Helical" evidence="2">
    <location>
        <begin position="375"/>
        <end position="402"/>
    </location>
</feature>
<organism evidence="4 5">
    <name type="scientific">Evansella tamaricis</name>
    <dbReference type="NCBI Taxonomy" id="2069301"/>
    <lineage>
        <taxon>Bacteria</taxon>
        <taxon>Bacillati</taxon>
        <taxon>Bacillota</taxon>
        <taxon>Bacilli</taxon>
        <taxon>Bacillales</taxon>
        <taxon>Bacillaceae</taxon>
        <taxon>Evansella</taxon>
    </lineage>
</organism>